<dbReference type="InterPro" id="IPR039420">
    <property type="entry name" value="WalR-like"/>
</dbReference>
<dbReference type="SUPFAM" id="SSF55785">
    <property type="entry name" value="PYP-like sensor domain (PAS domain)"/>
    <property type="match status" value="1"/>
</dbReference>
<dbReference type="PROSITE" id="PS50043">
    <property type="entry name" value="HTH_LUXR_2"/>
    <property type="match status" value="1"/>
</dbReference>
<reference evidence="3 4" key="1">
    <citation type="submission" date="2023-05" db="EMBL/GenBank/DDBJ databases">
        <title>Sedimentitalea sp. nov. JM2-8.</title>
        <authorList>
            <person name="Huang J."/>
        </authorList>
    </citation>
    <scope>NUCLEOTIDE SEQUENCE [LARGE SCALE GENOMIC DNA]</scope>
    <source>
        <strain evidence="3 4">JM2-8</strain>
    </source>
</reference>
<dbReference type="Pfam" id="PF00196">
    <property type="entry name" value="GerE"/>
    <property type="match status" value="1"/>
</dbReference>
<organism evidence="3 4">
    <name type="scientific">Sedimentitalea xiamensis</name>
    <dbReference type="NCBI Taxonomy" id="3050037"/>
    <lineage>
        <taxon>Bacteria</taxon>
        <taxon>Pseudomonadati</taxon>
        <taxon>Pseudomonadota</taxon>
        <taxon>Alphaproteobacteria</taxon>
        <taxon>Rhodobacterales</taxon>
        <taxon>Paracoccaceae</taxon>
        <taxon>Sedimentitalea</taxon>
    </lineage>
</organism>
<accession>A0ABT7FBS8</accession>
<dbReference type="Gene3D" id="1.10.10.10">
    <property type="entry name" value="Winged helix-like DNA-binding domain superfamily/Winged helix DNA-binding domain"/>
    <property type="match status" value="1"/>
</dbReference>
<gene>
    <name evidence="3" type="ORF">QO034_05530</name>
</gene>
<dbReference type="PRINTS" id="PR00038">
    <property type="entry name" value="HTHLUXR"/>
</dbReference>
<keyword evidence="4" id="KW-1185">Reference proteome</keyword>
<proteinExistence type="predicted"/>
<protein>
    <submittedName>
        <fullName evidence="3">Helix-turn-helix transcriptional regulator</fullName>
    </submittedName>
</protein>
<comment type="caution">
    <text evidence="3">The sequence shown here is derived from an EMBL/GenBank/DDBJ whole genome shotgun (WGS) entry which is preliminary data.</text>
</comment>
<dbReference type="EMBL" id="JASNJE010000005">
    <property type="protein sequence ID" value="MDK3072563.1"/>
    <property type="molecule type" value="Genomic_DNA"/>
</dbReference>
<evidence type="ECO:0000259" key="2">
    <source>
        <dbReference type="PROSITE" id="PS50043"/>
    </source>
</evidence>
<dbReference type="InterPro" id="IPR035965">
    <property type="entry name" value="PAS-like_dom_sf"/>
</dbReference>
<dbReference type="InterPro" id="IPR016032">
    <property type="entry name" value="Sig_transdc_resp-reg_C-effctor"/>
</dbReference>
<name>A0ABT7FBS8_9RHOB</name>
<dbReference type="SUPFAM" id="SSF46894">
    <property type="entry name" value="C-terminal effector domain of the bipartite response regulators"/>
    <property type="match status" value="1"/>
</dbReference>
<dbReference type="InterPro" id="IPR000792">
    <property type="entry name" value="Tscrpt_reg_LuxR_C"/>
</dbReference>
<dbReference type="RefSeq" id="WP_284484506.1">
    <property type="nucleotide sequence ID" value="NZ_JASNJE010000005.1"/>
</dbReference>
<sequence length="433" mass="47527">MAPEARAIDISADVTAISSQEMDATGTHRKKSRCGGQSAVISFCRRKIALVEELRKTILDIYDAASDPSLWPEALQALADSVDAVGCIVFEWRQHDPGQKIVAQLASSYYDPAVIEGYIHRCHASEAEDQAIFEAHSMRSDGIDLIEDDVIAPSIDALTARSNVVALQRFGILHRAAGLLDKDNVTQARFSLQLGAGRGRLTVPERDRLAELLPHVAKAMNLGRAARELSRVFGGVLSAIDRLGIGICLLDREGRVVHVNEEFLRQIDRFRLFSRTPTGHLRFARPEDQRQFSALLDDALNHGRFGARPRKEAIAVHRDSFLCIEVVPLHTSAEIGTRPFDGVVLYSTDTSRPWSCDVEPMAAVYGLTEAEAEILSFVAAGLTNAQISEARGRSIATINTQVKSVLSKTGCQTRTQLVRLMLNFGTTYLSPPT</sequence>
<dbReference type="PANTHER" id="PTHR43214:SF43">
    <property type="entry name" value="TWO-COMPONENT RESPONSE REGULATOR"/>
    <property type="match status" value="1"/>
</dbReference>
<evidence type="ECO:0000313" key="4">
    <source>
        <dbReference type="Proteomes" id="UP001227126"/>
    </source>
</evidence>
<dbReference type="PANTHER" id="PTHR43214">
    <property type="entry name" value="TWO-COMPONENT RESPONSE REGULATOR"/>
    <property type="match status" value="1"/>
</dbReference>
<dbReference type="SMART" id="SM00421">
    <property type="entry name" value="HTH_LUXR"/>
    <property type="match status" value="1"/>
</dbReference>
<keyword evidence="1" id="KW-0238">DNA-binding</keyword>
<dbReference type="Proteomes" id="UP001227126">
    <property type="component" value="Unassembled WGS sequence"/>
</dbReference>
<evidence type="ECO:0000256" key="1">
    <source>
        <dbReference type="ARBA" id="ARBA00023125"/>
    </source>
</evidence>
<dbReference type="InterPro" id="IPR036388">
    <property type="entry name" value="WH-like_DNA-bd_sf"/>
</dbReference>
<dbReference type="CDD" id="cd06170">
    <property type="entry name" value="LuxR_C_like"/>
    <property type="match status" value="1"/>
</dbReference>
<feature type="domain" description="HTH luxR-type" evidence="2">
    <location>
        <begin position="360"/>
        <end position="425"/>
    </location>
</feature>
<evidence type="ECO:0000313" key="3">
    <source>
        <dbReference type="EMBL" id="MDK3072563.1"/>
    </source>
</evidence>